<sequence>MINPVTVMKVLSERKVFLENHPDLYPFIKKWFGNDLQKGTVLEIAVKEPGEESGEKIKIEIKESEQVFFHAVKDMLK</sequence>
<name>A0A923RRB1_9FIRM</name>
<evidence type="ECO:0000313" key="1">
    <source>
        <dbReference type="EMBL" id="MBC5690391.1"/>
    </source>
</evidence>
<dbReference type="AlphaFoldDB" id="A0A923RRB1"/>
<dbReference type="RefSeq" id="WP_186877049.1">
    <property type="nucleotide sequence ID" value="NZ_JACOPF010000005.1"/>
</dbReference>
<reference evidence="1" key="1">
    <citation type="submission" date="2020-08" db="EMBL/GenBank/DDBJ databases">
        <title>Genome public.</title>
        <authorList>
            <person name="Liu C."/>
            <person name="Sun Q."/>
        </authorList>
    </citation>
    <scope>NUCLEOTIDE SEQUENCE</scope>
    <source>
        <strain evidence="1">NSJ-55</strain>
    </source>
</reference>
<gene>
    <name evidence="1" type="ORF">H8S37_15870</name>
</gene>
<keyword evidence="2" id="KW-1185">Reference proteome</keyword>
<dbReference type="EMBL" id="JACOPF010000005">
    <property type="protein sequence ID" value="MBC5690391.1"/>
    <property type="molecule type" value="Genomic_DNA"/>
</dbReference>
<evidence type="ECO:0000313" key="2">
    <source>
        <dbReference type="Proteomes" id="UP000652477"/>
    </source>
</evidence>
<protein>
    <submittedName>
        <fullName evidence="1">Uncharacterized protein</fullName>
    </submittedName>
</protein>
<proteinExistence type="predicted"/>
<dbReference type="Proteomes" id="UP000652477">
    <property type="component" value="Unassembled WGS sequence"/>
</dbReference>
<comment type="caution">
    <text evidence="1">The sequence shown here is derived from an EMBL/GenBank/DDBJ whole genome shotgun (WGS) entry which is preliminary data.</text>
</comment>
<accession>A0A923RRB1</accession>
<organism evidence="1 2">
    <name type="scientific">Mediterraneibacter hominis</name>
    <dbReference type="NCBI Taxonomy" id="2763054"/>
    <lineage>
        <taxon>Bacteria</taxon>
        <taxon>Bacillati</taxon>
        <taxon>Bacillota</taxon>
        <taxon>Clostridia</taxon>
        <taxon>Lachnospirales</taxon>
        <taxon>Lachnospiraceae</taxon>
        <taxon>Mediterraneibacter</taxon>
    </lineage>
</organism>